<dbReference type="PANTHER" id="PTHR10519">
    <property type="entry name" value="GABA-B RECEPTOR"/>
    <property type="match status" value="1"/>
</dbReference>
<dbReference type="GO" id="GO:0038039">
    <property type="term" value="C:G protein-coupled receptor heterodimeric complex"/>
    <property type="evidence" value="ECO:0007669"/>
    <property type="project" value="TreeGrafter"/>
</dbReference>
<keyword evidence="3 11" id="KW-0812">Transmembrane</keyword>
<evidence type="ECO:0000256" key="9">
    <source>
        <dbReference type="ARBA" id="ARBA00023224"/>
    </source>
</evidence>
<feature type="transmembrane region" description="Helical" evidence="11">
    <location>
        <begin position="343"/>
        <end position="364"/>
    </location>
</feature>
<dbReference type="InterPro" id="IPR017979">
    <property type="entry name" value="GPCR_3_CS"/>
</dbReference>
<keyword evidence="4 11" id="KW-1133">Transmembrane helix</keyword>
<dbReference type="PROSITE" id="PS00981">
    <property type="entry name" value="G_PROTEIN_RECEP_F3_3"/>
    <property type="match status" value="1"/>
</dbReference>
<reference evidence="13" key="1">
    <citation type="submission" date="2019-08" db="EMBL/GenBank/DDBJ databases">
        <title>The improved chromosome-level genome for the pearl oyster Pinctada fucata martensii using PacBio sequencing and Hi-C.</title>
        <authorList>
            <person name="Zheng Z."/>
        </authorList>
    </citation>
    <scope>NUCLEOTIDE SEQUENCE</scope>
    <source>
        <strain evidence="13">ZZ-2019</strain>
        <tissue evidence="13">Adductor muscle</tissue>
    </source>
</reference>
<dbReference type="Pfam" id="PF00003">
    <property type="entry name" value="7tm_3"/>
    <property type="match status" value="1"/>
</dbReference>
<name>A0AA88YLE1_PINIB</name>
<keyword evidence="14" id="KW-1185">Reference proteome</keyword>
<keyword evidence="2" id="KW-1003">Cell membrane</keyword>
<evidence type="ECO:0000256" key="5">
    <source>
        <dbReference type="ARBA" id="ARBA00023040"/>
    </source>
</evidence>
<organism evidence="13 14">
    <name type="scientific">Pinctada imbricata</name>
    <name type="common">Atlantic pearl-oyster</name>
    <name type="synonym">Pinctada martensii</name>
    <dbReference type="NCBI Taxonomy" id="66713"/>
    <lineage>
        <taxon>Eukaryota</taxon>
        <taxon>Metazoa</taxon>
        <taxon>Spiralia</taxon>
        <taxon>Lophotrochozoa</taxon>
        <taxon>Mollusca</taxon>
        <taxon>Bivalvia</taxon>
        <taxon>Autobranchia</taxon>
        <taxon>Pteriomorphia</taxon>
        <taxon>Pterioida</taxon>
        <taxon>Pterioidea</taxon>
        <taxon>Pteriidae</taxon>
        <taxon>Pinctada</taxon>
    </lineage>
</organism>
<evidence type="ECO:0000259" key="12">
    <source>
        <dbReference type="PROSITE" id="PS50259"/>
    </source>
</evidence>
<sequence length="595" mass="67916">MSYADTDPKLSDRAVYSNFFRTIPSDSNYNPSHLALVRRFNWTRVGTIYQDTDKYSIVSRQLVKVGEYRKSSDSLVLHSKKIIWKGKGPPRDRNLVRLEMQRVSVPVYSCICVLAALGIIMASIFLVINIIFRDHRYIKMSSPNMNNIIIVGCMLSYISIFLLGTDGGVVSKEYVKYVCAGRSWVLAIGFSLSFGAMFSKTWRVHAIFTNIKLNKKIIKDYKLFLLVCVLVIIDACILGTWQIVDPLGRDERNLTSQVVGDHEVVAVIEYCTSDFMEIWLGIIYAYKGLLLILGCFLAWETRRVSIPALNDSKYIGMSVYNVVIMCICGAAISFIISDQPNPSFIIISLFIIFSTTVTLCLVFVPKVIELKRDPNGEERRIRATLRKKKKKKDDQHQTLKQKMKDLAAENERFKEIIQQKAEEIRSLLEQLGDDADDIDSALKPCLHKKIMELRVSDMSPSRASRASSVSEVDNTSTYSETSAFTSTWAMESPRVRQRTHLHSTKSMASTDTNNTDTTDFLDTTRYLSLYIGVWGCLYQHMGFGVPLRQRTYLHFTKSMASIDTNNIDTRDFLGTTRYYHYIGVWGKKVIHNWNV</sequence>
<feature type="transmembrane region" description="Helical" evidence="11">
    <location>
        <begin position="105"/>
        <end position="132"/>
    </location>
</feature>
<keyword evidence="5" id="KW-0297">G-protein coupled receptor</keyword>
<dbReference type="InterPro" id="IPR001828">
    <property type="entry name" value="ANF_lig-bd_rcpt"/>
</dbReference>
<keyword evidence="9" id="KW-0807">Transducer</keyword>
<accession>A0AA88YLE1</accession>
<feature type="transmembrane region" description="Helical" evidence="11">
    <location>
        <begin position="223"/>
        <end position="244"/>
    </location>
</feature>
<protein>
    <recommendedName>
        <fullName evidence="12">G-protein coupled receptors family 3 profile domain-containing protein</fullName>
    </recommendedName>
</protein>
<evidence type="ECO:0000313" key="14">
    <source>
        <dbReference type="Proteomes" id="UP001186944"/>
    </source>
</evidence>
<dbReference type="PANTHER" id="PTHR10519:SF74">
    <property type="entry name" value="GAMMA-AMINOBUTYRIC ACID TYPE B RECEPTOR SUBUNIT 2"/>
    <property type="match status" value="1"/>
</dbReference>
<evidence type="ECO:0000256" key="7">
    <source>
        <dbReference type="ARBA" id="ARBA00023170"/>
    </source>
</evidence>
<dbReference type="Proteomes" id="UP001186944">
    <property type="component" value="Unassembled WGS sequence"/>
</dbReference>
<gene>
    <name evidence="13" type="ORF">FSP39_007438</name>
</gene>
<dbReference type="AlphaFoldDB" id="A0AA88YLE1"/>
<comment type="caution">
    <text evidence="13">The sequence shown here is derived from an EMBL/GenBank/DDBJ whole genome shotgun (WGS) entry which is preliminary data.</text>
</comment>
<evidence type="ECO:0000256" key="11">
    <source>
        <dbReference type="SAM" id="Phobius"/>
    </source>
</evidence>
<dbReference type="PRINTS" id="PR01177">
    <property type="entry name" value="GABAB1RECPTR"/>
</dbReference>
<dbReference type="GO" id="GO:0004965">
    <property type="term" value="F:G protein-coupled GABA receptor activity"/>
    <property type="evidence" value="ECO:0007669"/>
    <property type="project" value="InterPro"/>
</dbReference>
<keyword evidence="7" id="KW-0675">Receptor</keyword>
<evidence type="ECO:0000256" key="10">
    <source>
        <dbReference type="SAM" id="Coils"/>
    </source>
</evidence>
<feature type="domain" description="G-protein coupled receptors family 3 profile" evidence="12">
    <location>
        <begin position="114"/>
        <end position="375"/>
    </location>
</feature>
<evidence type="ECO:0000256" key="3">
    <source>
        <dbReference type="ARBA" id="ARBA00022692"/>
    </source>
</evidence>
<dbReference type="EMBL" id="VSWD01000005">
    <property type="protein sequence ID" value="KAK3101930.1"/>
    <property type="molecule type" value="Genomic_DNA"/>
</dbReference>
<evidence type="ECO:0000256" key="1">
    <source>
        <dbReference type="ARBA" id="ARBA00004651"/>
    </source>
</evidence>
<dbReference type="SUPFAM" id="SSF53822">
    <property type="entry name" value="Periplasmic binding protein-like I"/>
    <property type="match status" value="1"/>
</dbReference>
<evidence type="ECO:0000256" key="8">
    <source>
        <dbReference type="ARBA" id="ARBA00023180"/>
    </source>
</evidence>
<dbReference type="InterPro" id="IPR028082">
    <property type="entry name" value="Peripla_BP_I"/>
</dbReference>
<feature type="transmembrane region" description="Helical" evidence="11">
    <location>
        <begin position="278"/>
        <end position="299"/>
    </location>
</feature>
<keyword evidence="6 11" id="KW-0472">Membrane</keyword>
<evidence type="ECO:0000256" key="6">
    <source>
        <dbReference type="ARBA" id="ARBA00023136"/>
    </source>
</evidence>
<dbReference type="GO" id="GO:0007214">
    <property type="term" value="P:gamma-aminobutyric acid signaling pathway"/>
    <property type="evidence" value="ECO:0007669"/>
    <property type="project" value="TreeGrafter"/>
</dbReference>
<evidence type="ECO:0000256" key="4">
    <source>
        <dbReference type="ARBA" id="ARBA00022989"/>
    </source>
</evidence>
<feature type="transmembrane region" description="Helical" evidence="11">
    <location>
        <begin position="144"/>
        <end position="164"/>
    </location>
</feature>
<dbReference type="PROSITE" id="PS50259">
    <property type="entry name" value="G_PROTEIN_RECEP_F3_4"/>
    <property type="match status" value="1"/>
</dbReference>
<dbReference type="InterPro" id="IPR002455">
    <property type="entry name" value="GPCR3_GABA-B"/>
</dbReference>
<proteinExistence type="predicted"/>
<evidence type="ECO:0000313" key="13">
    <source>
        <dbReference type="EMBL" id="KAK3101930.1"/>
    </source>
</evidence>
<feature type="coiled-coil region" evidence="10">
    <location>
        <begin position="382"/>
        <end position="434"/>
    </location>
</feature>
<dbReference type="Gene3D" id="3.40.50.2300">
    <property type="match status" value="1"/>
</dbReference>
<feature type="transmembrane region" description="Helical" evidence="11">
    <location>
        <begin position="319"/>
        <end position="337"/>
    </location>
</feature>
<evidence type="ECO:0000256" key="2">
    <source>
        <dbReference type="ARBA" id="ARBA00022475"/>
    </source>
</evidence>
<comment type="subcellular location">
    <subcellularLocation>
        <location evidence="1">Cell membrane</location>
        <topology evidence="1">Multi-pass membrane protein</topology>
    </subcellularLocation>
</comment>
<dbReference type="Pfam" id="PF01094">
    <property type="entry name" value="ANF_receptor"/>
    <property type="match status" value="1"/>
</dbReference>
<keyword evidence="10" id="KW-0175">Coiled coil</keyword>
<feature type="transmembrane region" description="Helical" evidence="11">
    <location>
        <begin position="184"/>
        <end position="202"/>
    </location>
</feature>
<dbReference type="InterPro" id="IPR017978">
    <property type="entry name" value="GPCR_3_C"/>
</dbReference>
<keyword evidence="8" id="KW-0325">Glycoprotein</keyword>